<sequence length="185" mass="20544">MKKFLLLGSVTSILFCAACSDTEEDLEIKEESSITDSEKKEDEEVEANKEQKEETPVESDNLQIGDSATINDITVTINKAYLTDERNDDNLIDVSGVLILEVTYENNSSEVFPTGRDIIVESNGELAHSYDLENTLLEDIQPGESIEGRMAYGLENEPEDLTATFEPLINNEGESAIFDIKPDTK</sequence>
<accession>A0A6V7RNT9</accession>
<proteinExistence type="predicted"/>
<feature type="compositionally biased region" description="Basic and acidic residues" evidence="2">
    <location>
        <begin position="29"/>
        <end position="55"/>
    </location>
</feature>
<evidence type="ECO:0008006" key="5">
    <source>
        <dbReference type="Google" id="ProtNLM"/>
    </source>
</evidence>
<comment type="caution">
    <text evidence="3">The sequence shown here is derived from an EMBL/GenBank/DDBJ whole genome shotgun (WGS) entry which is preliminary data.</text>
</comment>
<organism evidence="3 4">
    <name type="scientific">Jeotgalicoccus meleagridis</name>
    <dbReference type="NCBI Taxonomy" id="2759181"/>
    <lineage>
        <taxon>Bacteria</taxon>
        <taxon>Bacillati</taxon>
        <taxon>Bacillota</taxon>
        <taxon>Bacilli</taxon>
        <taxon>Bacillales</taxon>
        <taxon>Staphylococcaceae</taxon>
        <taxon>Jeotgalicoccus</taxon>
    </lineage>
</organism>
<dbReference type="RefSeq" id="WP_185126362.1">
    <property type="nucleotide sequence ID" value="NZ_CAJEWD010000008.1"/>
</dbReference>
<dbReference type="EMBL" id="CAJEWD010000008">
    <property type="protein sequence ID" value="CAD2080134.1"/>
    <property type="molecule type" value="Genomic_DNA"/>
</dbReference>
<feature type="region of interest" description="Disordered" evidence="2">
    <location>
        <begin position="26"/>
        <end position="60"/>
    </location>
</feature>
<evidence type="ECO:0000313" key="3">
    <source>
        <dbReference type="EMBL" id="CAD2080134.1"/>
    </source>
</evidence>
<protein>
    <recommendedName>
        <fullName evidence="5">DUF4352 domain-containing protein</fullName>
    </recommendedName>
</protein>
<evidence type="ECO:0000256" key="1">
    <source>
        <dbReference type="ARBA" id="ARBA00022729"/>
    </source>
</evidence>
<name>A0A6V7RNT9_9STAP</name>
<evidence type="ECO:0000313" key="4">
    <source>
        <dbReference type="Proteomes" id="UP000589351"/>
    </source>
</evidence>
<reference evidence="3 4" key="1">
    <citation type="submission" date="2020-07" db="EMBL/GenBank/DDBJ databases">
        <authorList>
            <person name="Criscuolo A."/>
        </authorList>
    </citation>
    <scope>NUCLEOTIDE SEQUENCE [LARGE SCALE GENOMIC DNA]</scope>
    <source>
        <strain evidence="3">CIP111649</strain>
    </source>
</reference>
<keyword evidence="4" id="KW-1185">Reference proteome</keyword>
<dbReference type="AlphaFoldDB" id="A0A6V7RNT9"/>
<dbReference type="Proteomes" id="UP000589351">
    <property type="component" value="Unassembled WGS sequence"/>
</dbReference>
<keyword evidence="1" id="KW-0732">Signal</keyword>
<dbReference type="Gene3D" id="2.60.40.1240">
    <property type="match status" value="1"/>
</dbReference>
<dbReference type="InterPro" id="IPR029050">
    <property type="entry name" value="Immunoprotect_excell_Ig-like"/>
</dbReference>
<evidence type="ECO:0000256" key="2">
    <source>
        <dbReference type="SAM" id="MobiDB-lite"/>
    </source>
</evidence>
<gene>
    <name evidence="3" type="ORF">JEODO184_01859</name>
</gene>